<dbReference type="HOGENOM" id="CLU_612339_0_0_9"/>
<dbReference type="PROSITE" id="PS51766">
    <property type="entry name" value="DOCKERIN"/>
    <property type="match status" value="1"/>
</dbReference>
<dbReference type="InterPro" id="IPR002105">
    <property type="entry name" value="Dockerin_1_rpt"/>
</dbReference>
<dbReference type="InterPro" id="IPR036439">
    <property type="entry name" value="Dockerin_dom_sf"/>
</dbReference>
<dbReference type="CDD" id="cd14256">
    <property type="entry name" value="Dockerin_I"/>
    <property type="match status" value="1"/>
</dbReference>
<dbReference type="AlphaFoldDB" id="U2KXS8"/>
<dbReference type="SUPFAM" id="SSF63446">
    <property type="entry name" value="Type I dockerin domain"/>
    <property type="match status" value="1"/>
</dbReference>
<feature type="domain" description="Dockerin" evidence="3">
    <location>
        <begin position="380"/>
        <end position="447"/>
    </location>
</feature>
<dbReference type="STRING" id="411473.RUMCAL_00702"/>
<evidence type="ECO:0000313" key="4">
    <source>
        <dbReference type="EMBL" id="ERJ96920.1"/>
    </source>
</evidence>
<sequence length="447" mass="48328">MMKQKILAVLTSLCIGVLPLAAGMAAAPVAAEDTTEPVRILAMGDSITDGYINGDNGYRKYFCYEMQQKGFTNFDMVGPKNSWSDSVSYTTSDGVTFQYDPAHAGYSGYAIEKIGSRQGLYETIFDTTYYNNNVTGNMIEAYDPDIVLLQIGTNDLLDNQNAGITDRLEKLVDKLLDSIDSDSMLFVASVPDIDVSVKHDWLWAYQSSGYSYENNPEEFTALVEQSVDNYNASVKELVEKKQAVGARIRFADINSVVDMKTGLEDGVHPNEAGYACMGKYWSEQVSAYLNGTTPTPTPATTTEVTTATEATTTTAIETTTTSTEATTETTVSTTTEATTTSTETSATESSEETTTETTTASSSVSESDTTTSTTETSAQPTWQKGDVTLDGTVNIADAVRLCRYLLGSETISQQAYQCADVYTDSMVNGFDLAALRQMLTNAGGQNQ</sequence>
<dbReference type="InterPro" id="IPR051532">
    <property type="entry name" value="Ester_Hydrolysis_Enzymes"/>
</dbReference>
<dbReference type="InterPro" id="IPR036514">
    <property type="entry name" value="SGNH_hydro_sf"/>
</dbReference>
<feature type="chain" id="PRO_5038980102" evidence="2">
    <location>
        <begin position="22"/>
        <end position="447"/>
    </location>
</feature>
<keyword evidence="2" id="KW-0732">Signal</keyword>
<dbReference type="eggNOG" id="COG2755">
    <property type="taxonomic scope" value="Bacteria"/>
</dbReference>
<dbReference type="OrthoDB" id="468550at2"/>
<feature type="signal peptide" evidence="2">
    <location>
        <begin position="1"/>
        <end position="21"/>
    </location>
</feature>
<evidence type="ECO:0000259" key="3">
    <source>
        <dbReference type="PROSITE" id="PS51766"/>
    </source>
</evidence>
<protein>
    <submittedName>
        <fullName evidence="4">GDSL-like protein</fullName>
    </submittedName>
</protein>
<dbReference type="Proteomes" id="UP000016662">
    <property type="component" value="Unassembled WGS sequence"/>
</dbReference>
<dbReference type="PANTHER" id="PTHR30383">
    <property type="entry name" value="THIOESTERASE 1/PROTEASE 1/LYSOPHOSPHOLIPASE L1"/>
    <property type="match status" value="1"/>
</dbReference>
<dbReference type="GO" id="GO:0004553">
    <property type="term" value="F:hydrolase activity, hydrolyzing O-glycosyl compounds"/>
    <property type="evidence" value="ECO:0007669"/>
    <property type="project" value="InterPro"/>
</dbReference>
<dbReference type="Pfam" id="PF00657">
    <property type="entry name" value="Lipase_GDSL"/>
    <property type="match status" value="1"/>
</dbReference>
<dbReference type="SUPFAM" id="SSF52266">
    <property type="entry name" value="SGNH hydrolase"/>
    <property type="match status" value="1"/>
</dbReference>
<feature type="compositionally biased region" description="Low complexity" evidence="1">
    <location>
        <begin position="355"/>
        <end position="378"/>
    </location>
</feature>
<dbReference type="InterPro" id="IPR001087">
    <property type="entry name" value="GDSL"/>
</dbReference>
<feature type="region of interest" description="Disordered" evidence="1">
    <location>
        <begin position="291"/>
        <end position="385"/>
    </location>
</feature>
<dbReference type="Gene3D" id="1.10.1330.10">
    <property type="entry name" value="Dockerin domain"/>
    <property type="match status" value="1"/>
</dbReference>
<evidence type="ECO:0000313" key="5">
    <source>
        <dbReference type="Proteomes" id="UP000016662"/>
    </source>
</evidence>
<reference evidence="4 5" key="1">
    <citation type="submission" date="2013-07" db="EMBL/GenBank/DDBJ databases">
        <authorList>
            <person name="Weinstock G."/>
            <person name="Sodergren E."/>
            <person name="Wylie T."/>
            <person name="Fulton L."/>
            <person name="Fulton R."/>
            <person name="Fronick C."/>
            <person name="O'Laughlin M."/>
            <person name="Godfrey J."/>
            <person name="Miner T."/>
            <person name="Herter B."/>
            <person name="Appelbaum E."/>
            <person name="Cordes M."/>
            <person name="Lek S."/>
            <person name="Wollam A."/>
            <person name="Pepin K.H."/>
            <person name="Palsikar V.B."/>
            <person name="Mitreva M."/>
            <person name="Wilson R.K."/>
        </authorList>
    </citation>
    <scope>NUCLEOTIDE SEQUENCE [LARGE SCALE GENOMIC DNA]</scope>
    <source>
        <strain evidence="4 5">ATCC 27760</strain>
    </source>
</reference>
<keyword evidence="5" id="KW-1185">Reference proteome</keyword>
<dbReference type="InterPro" id="IPR016134">
    <property type="entry name" value="Dockerin_dom"/>
</dbReference>
<dbReference type="PANTHER" id="PTHR30383:SF5">
    <property type="entry name" value="SGNH HYDROLASE-TYPE ESTERASE DOMAIN-CONTAINING PROTEIN"/>
    <property type="match status" value="1"/>
</dbReference>
<dbReference type="EMBL" id="AWVF01000089">
    <property type="protein sequence ID" value="ERJ96920.1"/>
    <property type="molecule type" value="Genomic_DNA"/>
</dbReference>
<dbReference type="GO" id="GO:0004622">
    <property type="term" value="F:phosphatidylcholine lysophospholipase activity"/>
    <property type="evidence" value="ECO:0007669"/>
    <property type="project" value="TreeGrafter"/>
</dbReference>
<dbReference type="RefSeq" id="WP_021682165.1">
    <property type="nucleotide sequence ID" value="NZ_KI260408.1"/>
</dbReference>
<evidence type="ECO:0000256" key="2">
    <source>
        <dbReference type="SAM" id="SignalP"/>
    </source>
</evidence>
<dbReference type="Pfam" id="PF00404">
    <property type="entry name" value="Dockerin_1"/>
    <property type="match status" value="1"/>
</dbReference>
<dbReference type="PATRIC" id="fig|411473.3.peg.556"/>
<dbReference type="GO" id="GO:0000272">
    <property type="term" value="P:polysaccharide catabolic process"/>
    <property type="evidence" value="ECO:0007669"/>
    <property type="project" value="InterPro"/>
</dbReference>
<dbReference type="Gene3D" id="3.40.50.1110">
    <property type="entry name" value="SGNH hydrolase"/>
    <property type="match status" value="1"/>
</dbReference>
<evidence type="ECO:0000256" key="1">
    <source>
        <dbReference type="SAM" id="MobiDB-lite"/>
    </source>
</evidence>
<accession>U2KXS8</accession>
<comment type="caution">
    <text evidence="4">The sequence shown here is derived from an EMBL/GenBank/DDBJ whole genome shotgun (WGS) entry which is preliminary data.</text>
</comment>
<proteinExistence type="predicted"/>
<feature type="compositionally biased region" description="Low complexity" evidence="1">
    <location>
        <begin position="292"/>
        <end position="348"/>
    </location>
</feature>
<name>U2KXS8_9FIRM</name>
<gene>
    <name evidence="4" type="ORF">RUMCAL_00702</name>
</gene>
<organism evidence="4 5">
    <name type="scientific">Ruminococcus callidus ATCC 27760</name>
    <dbReference type="NCBI Taxonomy" id="411473"/>
    <lineage>
        <taxon>Bacteria</taxon>
        <taxon>Bacillati</taxon>
        <taxon>Bacillota</taxon>
        <taxon>Clostridia</taxon>
        <taxon>Eubacteriales</taxon>
        <taxon>Oscillospiraceae</taxon>
        <taxon>Ruminococcus</taxon>
    </lineage>
</organism>